<dbReference type="InterPro" id="IPR050339">
    <property type="entry name" value="CC_SR_Kinase"/>
</dbReference>
<dbReference type="CDD" id="cd19903">
    <property type="entry name" value="DSRM_EIF2AK2_rpt1"/>
    <property type="match status" value="1"/>
</dbReference>
<dbReference type="SMART" id="SM00220">
    <property type="entry name" value="S_TKc"/>
    <property type="match status" value="1"/>
</dbReference>
<dbReference type="Gene3D" id="3.30.200.20">
    <property type="entry name" value="Phosphorylase Kinase, domain 1"/>
    <property type="match status" value="1"/>
</dbReference>
<feature type="domain" description="Protein kinase" evidence="11">
    <location>
        <begin position="389"/>
        <end position="673"/>
    </location>
</feature>
<protein>
    <recommendedName>
        <fullName evidence="1">non-specific serine/threonine protein kinase</fullName>
        <ecNumber evidence="1">2.7.11.1</ecNumber>
    </recommendedName>
</protein>
<evidence type="ECO:0000256" key="10">
    <source>
        <dbReference type="SAM" id="MobiDB-lite"/>
    </source>
</evidence>
<keyword evidence="7" id="KW-0067">ATP-binding</keyword>
<dbReference type="CDD" id="cd20314">
    <property type="entry name" value="DSRM_EIF2AK2"/>
    <property type="match status" value="1"/>
</dbReference>
<evidence type="ECO:0000313" key="13">
    <source>
        <dbReference type="EMBL" id="PWA25800.1"/>
    </source>
</evidence>
<dbReference type="InterPro" id="IPR044452">
    <property type="entry name" value="EIF2AK2_DSRM_1"/>
</dbReference>
<feature type="domain" description="DRBM" evidence="12">
    <location>
        <begin position="208"/>
        <end position="276"/>
    </location>
</feature>
<dbReference type="Pfam" id="PF00035">
    <property type="entry name" value="dsrm"/>
    <property type="match status" value="3"/>
</dbReference>
<keyword evidence="3" id="KW-0597">Phosphoprotein</keyword>
<keyword evidence="6" id="KW-0418">Kinase</keyword>
<evidence type="ECO:0000259" key="12">
    <source>
        <dbReference type="PROSITE" id="PS50137"/>
    </source>
</evidence>
<proteinExistence type="inferred from homology"/>
<dbReference type="PROSITE" id="PS50011">
    <property type="entry name" value="PROTEIN_KINASE_DOM"/>
    <property type="match status" value="1"/>
</dbReference>
<dbReference type="SUPFAM" id="SSF56112">
    <property type="entry name" value="Protein kinase-like (PK-like)"/>
    <property type="match status" value="1"/>
</dbReference>
<evidence type="ECO:0000256" key="1">
    <source>
        <dbReference type="ARBA" id="ARBA00012513"/>
    </source>
</evidence>
<accession>A0A315VSK4</accession>
<reference evidence="13 14" key="1">
    <citation type="journal article" date="2018" name="G3 (Bethesda)">
        <title>A High-Quality Reference Genome for the Invasive Mosquitofish Gambusia affinis Using a Chicago Library.</title>
        <authorList>
            <person name="Hoffberg S.L."/>
            <person name="Troendle N.J."/>
            <person name="Glenn T.C."/>
            <person name="Mahmud O."/>
            <person name="Louha S."/>
            <person name="Chalopin D."/>
            <person name="Bennetzen J.L."/>
            <person name="Mauricio R."/>
        </authorList>
    </citation>
    <scope>NUCLEOTIDE SEQUENCE [LARGE SCALE GENOMIC DNA]</scope>
    <source>
        <strain evidence="13">NE01/NJP1002.9</strain>
        <tissue evidence="13">Muscle</tissue>
    </source>
</reference>
<feature type="domain" description="DRBM" evidence="12">
    <location>
        <begin position="5"/>
        <end position="73"/>
    </location>
</feature>
<name>A0A315VSK4_GAMAF</name>
<evidence type="ECO:0000256" key="8">
    <source>
        <dbReference type="ARBA" id="ARBA00037982"/>
    </source>
</evidence>
<dbReference type="InterPro" id="IPR014720">
    <property type="entry name" value="dsRBD_dom"/>
</dbReference>
<dbReference type="Proteomes" id="UP000250572">
    <property type="component" value="Unassembled WGS sequence"/>
</dbReference>
<dbReference type="Gene3D" id="1.10.510.10">
    <property type="entry name" value="Transferase(Phosphotransferase) domain 1"/>
    <property type="match status" value="1"/>
</dbReference>
<dbReference type="EMBL" id="NHOQ01001229">
    <property type="protein sequence ID" value="PWA25800.1"/>
    <property type="molecule type" value="Genomic_DNA"/>
</dbReference>
<comment type="similarity">
    <text evidence="8">Belongs to the protein kinase superfamily. Ser/Thr protein kinase family. GCN2 subfamily.</text>
</comment>
<gene>
    <name evidence="13" type="ORF">CCH79_00001459</name>
</gene>
<dbReference type="GO" id="GO:0005737">
    <property type="term" value="C:cytoplasm"/>
    <property type="evidence" value="ECO:0007669"/>
    <property type="project" value="TreeGrafter"/>
</dbReference>
<dbReference type="InterPro" id="IPR000719">
    <property type="entry name" value="Prot_kinase_dom"/>
</dbReference>
<feature type="compositionally biased region" description="Polar residues" evidence="10">
    <location>
        <begin position="294"/>
        <end position="306"/>
    </location>
</feature>
<evidence type="ECO:0000256" key="2">
    <source>
        <dbReference type="ARBA" id="ARBA00022527"/>
    </source>
</evidence>
<sequence length="689" mass="78300">MDSANYVARLNEYAQKERLELKYEEVGYVGPDHIRTFTLKAVVNGKPYPEGVGKNKKEAKQSAAKNALISLLDETSVSTGSVAEVSSPQIQVKTNYMCWLNEYGQSNRLMIRAVEKITPGPNNLSQYCRFVVGDKEFPAAYGKTKKEAREEAARLVHHEILGNETLDTGDDRDSGTSSLPYEEVVSDTSNRAKRLSLQSEDSMLTETNFIGLVNYHCQKTRSTCTFVEEKRSGPSHNPLFSYKLLINNVPYSVGEGKSVKDAKQNAARLALSALKERSDWDSKVPVAGFDDCTQAKQSPPTSTLDSGHTKSGLVVSATSESIVFMDSSNPPKHQVISPVVKPKIKIAAIFPNVRESSKEDMVNFKPNQRGNLQSVKSPTQTVSRFATDYESIEQLDKGAFGRVFKAKRKLEGKYYAVKIVRYKEKTLEEVKVLSELNHCNIVRYHSCWLEDTAYHWDASTDSSSSSQSSIDLSTKYLYIQMELCEIKTLRFWIDEKNIQNPKKSLRDSRRREESVDIMVQMVSGVEHIHSEMLIHRDLKPANIMFNRNGTVKIGDFGLVTSEIEDDAENQMERRGYKGTPSYMAPEQKERRLYDRKVDIFALGLIFFELLWNIPTIHEKEKMWADVRNQKFPQLFLHHFSHESQMIKSMLCGKPEERPEASKIKTDLEQHKRLLAELKTKQLDSKTTPN</sequence>
<dbReference type="InterPro" id="IPR011009">
    <property type="entry name" value="Kinase-like_dom_sf"/>
</dbReference>
<comment type="caution">
    <text evidence="13">The sequence shown here is derived from an EMBL/GenBank/DDBJ whole genome shotgun (WGS) entry which is preliminary data.</text>
</comment>
<evidence type="ECO:0000256" key="4">
    <source>
        <dbReference type="ARBA" id="ARBA00022679"/>
    </source>
</evidence>
<dbReference type="STRING" id="33528.ENSGAFP00000007778"/>
<dbReference type="FunFam" id="1.10.510.10:FF:000251">
    <property type="entry name" value="eukaryotic translation initiation factor 2-alpha kinase 3"/>
    <property type="match status" value="1"/>
</dbReference>
<dbReference type="EC" id="2.7.11.1" evidence="1"/>
<dbReference type="PROSITE" id="PS50137">
    <property type="entry name" value="DS_RBD"/>
    <property type="match status" value="3"/>
</dbReference>
<evidence type="ECO:0000256" key="5">
    <source>
        <dbReference type="ARBA" id="ARBA00022741"/>
    </source>
</evidence>
<evidence type="ECO:0000256" key="3">
    <source>
        <dbReference type="ARBA" id="ARBA00022553"/>
    </source>
</evidence>
<organism evidence="13 14">
    <name type="scientific">Gambusia affinis</name>
    <name type="common">Western mosquitofish</name>
    <name type="synonym">Heterandria affinis</name>
    <dbReference type="NCBI Taxonomy" id="33528"/>
    <lineage>
        <taxon>Eukaryota</taxon>
        <taxon>Metazoa</taxon>
        <taxon>Chordata</taxon>
        <taxon>Craniata</taxon>
        <taxon>Vertebrata</taxon>
        <taxon>Euteleostomi</taxon>
        <taxon>Actinopterygii</taxon>
        <taxon>Neopterygii</taxon>
        <taxon>Teleostei</taxon>
        <taxon>Neoteleostei</taxon>
        <taxon>Acanthomorphata</taxon>
        <taxon>Ovalentaria</taxon>
        <taxon>Atherinomorphae</taxon>
        <taxon>Cyprinodontiformes</taxon>
        <taxon>Poeciliidae</taxon>
        <taxon>Poeciliinae</taxon>
        <taxon>Gambusia</taxon>
    </lineage>
</organism>
<dbReference type="PROSITE" id="PS00108">
    <property type="entry name" value="PROTEIN_KINASE_ST"/>
    <property type="match status" value="1"/>
</dbReference>
<keyword evidence="9" id="KW-0694">RNA-binding</keyword>
<keyword evidence="4" id="KW-0808">Transferase</keyword>
<dbReference type="GO" id="GO:0005634">
    <property type="term" value="C:nucleus"/>
    <property type="evidence" value="ECO:0007669"/>
    <property type="project" value="TreeGrafter"/>
</dbReference>
<dbReference type="SMART" id="SM00358">
    <property type="entry name" value="DSRM"/>
    <property type="match status" value="3"/>
</dbReference>
<keyword evidence="2" id="KW-0723">Serine/threonine-protein kinase</keyword>
<keyword evidence="14" id="KW-1185">Reference proteome</keyword>
<feature type="region of interest" description="Disordered" evidence="10">
    <location>
        <begin position="290"/>
        <end position="310"/>
    </location>
</feature>
<feature type="region of interest" description="Disordered" evidence="10">
    <location>
        <begin position="164"/>
        <end position="185"/>
    </location>
</feature>
<dbReference type="GO" id="GO:0005524">
    <property type="term" value="F:ATP binding"/>
    <property type="evidence" value="ECO:0007669"/>
    <property type="project" value="UniProtKB-KW"/>
</dbReference>
<keyword evidence="5" id="KW-0547">Nucleotide-binding</keyword>
<evidence type="ECO:0000256" key="9">
    <source>
        <dbReference type="PROSITE-ProRule" id="PRU00266"/>
    </source>
</evidence>
<evidence type="ECO:0000313" key="14">
    <source>
        <dbReference type="Proteomes" id="UP000250572"/>
    </source>
</evidence>
<feature type="domain" description="DRBM" evidence="12">
    <location>
        <begin position="95"/>
        <end position="162"/>
    </location>
</feature>
<evidence type="ECO:0000259" key="11">
    <source>
        <dbReference type="PROSITE" id="PS50011"/>
    </source>
</evidence>
<dbReference type="GO" id="GO:0003725">
    <property type="term" value="F:double-stranded RNA binding"/>
    <property type="evidence" value="ECO:0007669"/>
    <property type="project" value="InterPro"/>
</dbReference>
<dbReference type="InterPro" id="IPR008271">
    <property type="entry name" value="Ser/Thr_kinase_AS"/>
</dbReference>
<dbReference type="GO" id="GO:0004694">
    <property type="term" value="F:eukaryotic translation initiation factor 2alpha kinase activity"/>
    <property type="evidence" value="ECO:0007669"/>
    <property type="project" value="TreeGrafter"/>
</dbReference>
<evidence type="ECO:0000256" key="6">
    <source>
        <dbReference type="ARBA" id="ARBA00022777"/>
    </source>
</evidence>
<dbReference type="AlphaFoldDB" id="A0A315VSK4"/>
<dbReference type="PANTHER" id="PTHR11042">
    <property type="entry name" value="EUKARYOTIC TRANSLATION INITIATION FACTOR 2-ALPHA KINASE EIF2-ALPHA KINASE -RELATED"/>
    <property type="match status" value="1"/>
</dbReference>
<evidence type="ECO:0000256" key="7">
    <source>
        <dbReference type="ARBA" id="ARBA00022840"/>
    </source>
</evidence>
<dbReference type="Gene3D" id="3.30.160.20">
    <property type="match status" value="3"/>
</dbReference>
<dbReference type="SUPFAM" id="SSF54768">
    <property type="entry name" value="dsRNA-binding domain-like"/>
    <property type="match status" value="3"/>
</dbReference>
<dbReference type="PANTHER" id="PTHR11042:SF166">
    <property type="entry name" value="EUKARYOTIC TRANSLATION INITIATION FACTOR 2-ALPHA KINASE 3"/>
    <property type="match status" value="1"/>
</dbReference>
<dbReference type="Pfam" id="PF00069">
    <property type="entry name" value="Pkinase"/>
    <property type="match status" value="1"/>
</dbReference>